<sequence>MKFTTAAVAFGTLAVVNADCISDCSATAASGLGCDVTDLAGCYCTDDFATAVKACLYGDSACGKTEVAAFYPEQEATCADVTTTGGTTTTSAAASESTLTCSLDSCKAEAATTVGCDIDDLAGCYCTDAFATAAKACLYSGGCSSDVSSLYTGIESTCADVSASSAAATGGSSATTSAAATGGEGAGSATSATSAAAPAASSAAGGASSAAGGASSAAAGAATTFSTAAAGAGSAAATATGSAAAGASAAGSAVASGTGAVAANSTTSSPSTVVTAGASLNGAGAGLAAVALAAGVLALF</sequence>
<feature type="signal peptide" evidence="1">
    <location>
        <begin position="1"/>
        <end position="18"/>
    </location>
</feature>
<evidence type="ECO:0008006" key="4">
    <source>
        <dbReference type="Google" id="ProtNLM"/>
    </source>
</evidence>
<proteinExistence type="predicted"/>
<evidence type="ECO:0000313" key="2">
    <source>
        <dbReference type="EMBL" id="CAK7209814.1"/>
    </source>
</evidence>
<name>A0ABP0ARF2_9PEZI</name>
<evidence type="ECO:0000256" key="1">
    <source>
        <dbReference type="SAM" id="SignalP"/>
    </source>
</evidence>
<gene>
    <name evidence="2" type="ORF">SCUCBS95973_000568</name>
</gene>
<dbReference type="PROSITE" id="PS51257">
    <property type="entry name" value="PROKAR_LIPOPROTEIN"/>
    <property type="match status" value="1"/>
</dbReference>
<keyword evidence="3" id="KW-1185">Reference proteome</keyword>
<organism evidence="2 3">
    <name type="scientific">Sporothrix curviconia</name>
    <dbReference type="NCBI Taxonomy" id="1260050"/>
    <lineage>
        <taxon>Eukaryota</taxon>
        <taxon>Fungi</taxon>
        <taxon>Dikarya</taxon>
        <taxon>Ascomycota</taxon>
        <taxon>Pezizomycotina</taxon>
        <taxon>Sordariomycetes</taxon>
        <taxon>Sordariomycetidae</taxon>
        <taxon>Ophiostomatales</taxon>
        <taxon>Ophiostomataceae</taxon>
        <taxon>Sporothrix</taxon>
    </lineage>
</organism>
<reference evidence="2 3" key="1">
    <citation type="submission" date="2024-01" db="EMBL/GenBank/DDBJ databases">
        <authorList>
            <person name="Allen C."/>
            <person name="Tagirdzhanova G."/>
        </authorList>
    </citation>
    <scope>NUCLEOTIDE SEQUENCE [LARGE SCALE GENOMIC DNA]</scope>
</reference>
<accession>A0ABP0ARF2</accession>
<dbReference type="Proteomes" id="UP001642405">
    <property type="component" value="Unassembled WGS sequence"/>
</dbReference>
<evidence type="ECO:0000313" key="3">
    <source>
        <dbReference type="Proteomes" id="UP001642405"/>
    </source>
</evidence>
<comment type="caution">
    <text evidence="2">The sequence shown here is derived from an EMBL/GenBank/DDBJ whole genome shotgun (WGS) entry which is preliminary data.</text>
</comment>
<keyword evidence="1" id="KW-0732">Signal</keyword>
<dbReference type="EMBL" id="CAWUHB010000002">
    <property type="protein sequence ID" value="CAK7209814.1"/>
    <property type="molecule type" value="Genomic_DNA"/>
</dbReference>
<protein>
    <recommendedName>
        <fullName evidence="4">Extracellular membrane protein CFEM domain-containing protein</fullName>
    </recommendedName>
</protein>
<feature type="chain" id="PRO_5047047090" description="Extracellular membrane protein CFEM domain-containing protein" evidence="1">
    <location>
        <begin position="19"/>
        <end position="300"/>
    </location>
</feature>